<feature type="region of interest" description="Disordered" evidence="1">
    <location>
        <begin position="1"/>
        <end position="159"/>
    </location>
</feature>
<dbReference type="Proteomes" id="UP000515125">
    <property type="component" value="Unplaced"/>
</dbReference>
<dbReference type="OrthoDB" id="331463at2759"/>
<dbReference type="AlphaFoldDB" id="A0A6P6S328"/>
<accession>A0A6P6S328</accession>
<dbReference type="InterPro" id="IPR011993">
    <property type="entry name" value="PH-like_dom_sf"/>
</dbReference>
<dbReference type="Gene3D" id="2.30.29.30">
    <property type="entry name" value="Pleckstrin-homology domain (PH domain)/Phosphotyrosine-binding domain (PTB)"/>
    <property type="match status" value="1"/>
</dbReference>
<gene>
    <name evidence="3" type="primary">LOC34622806</name>
</gene>
<feature type="compositionally biased region" description="Basic residues" evidence="1">
    <location>
        <begin position="51"/>
        <end position="60"/>
    </location>
</feature>
<feature type="compositionally biased region" description="Basic and acidic residues" evidence="1">
    <location>
        <begin position="102"/>
        <end position="116"/>
    </location>
</feature>
<dbReference type="RefSeq" id="XP_026194082.1">
    <property type="nucleotide sequence ID" value="XM_026338297.1"/>
</dbReference>
<keyword evidence="2" id="KW-1185">Reference proteome</keyword>
<sequence>MLRLSQEGACNKRKTTVQLTKDQLLDDKPLEEPQENGASEELREADPTTLKNRRRLKIVRTHGPSASASSEQQPAKEVLPEARVGDASNTAAEEAASSALDGAERELLPSSDRGETEGGSANGSSTFTTGASSSSSNNGNTANATTNNDSSVGGGNSGLFGSVLKGTSSFISPFGSLSASGSSFLLPSGGSAGSASLFGSPPPATPASEAEEADAAPPEEPTVVTTTVDSKEEVIFTDRDCRMQCFDMEKKAWAPKPPLDGKVDIVVPKEGEEEGLPNARILFFVNRTGRLRLNSPVLPSSVKFRHPVERAALSTGAAAGAAAAAAPSEGGDAAQKEEQKDLPLKLNTVEFTGLKIDAENSKDTTFYRIRFSSDARAAEFVALANAKQEEASKALHGGTNN</sequence>
<evidence type="ECO:0000313" key="2">
    <source>
        <dbReference type="Proteomes" id="UP000515125"/>
    </source>
</evidence>
<protein>
    <submittedName>
        <fullName evidence="3">Ras guanine nucleotide exchange factor M</fullName>
    </submittedName>
</protein>
<feature type="compositionally biased region" description="Low complexity" evidence="1">
    <location>
        <begin position="87"/>
        <end position="101"/>
    </location>
</feature>
<feature type="compositionally biased region" description="Low complexity" evidence="1">
    <location>
        <begin position="118"/>
        <end position="151"/>
    </location>
</feature>
<evidence type="ECO:0000313" key="3">
    <source>
        <dbReference type="RefSeq" id="XP_026194082.1"/>
    </source>
</evidence>
<organism evidence="2 3">
    <name type="scientific">Cyclospora cayetanensis</name>
    <dbReference type="NCBI Taxonomy" id="88456"/>
    <lineage>
        <taxon>Eukaryota</taxon>
        <taxon>Sar</taxon>
        <taxon>Alveolata</taxon>
        <taxon>Apicomplexa</taxon>
        <taxon>Conoidasida</taxon>
        <taxon>Coccidia</taxon>
        <taxon>Eucoccidiorida</taxon>
        <taxon>Eimeriorina</taxon>
        <taxon>Eimeriidae</taxon>
        <taxon>Cyclospora</taxon>
    </lineage>
</organism>
<proteinExistence type="predicted"/>
<reference evidence="3" key="1">
    <citation type="submission" date="2025-08" db="UniProtKB">
        <authorList>
            <consortium name="RefSeq"/>
        </authorList>
    </citation>
    <scope>IDENTIFICATION</scope>
</reference>
<name>A0A6P6S328_9EIME</name>
<feature type="region of interest" description="Disordered" evidence="1">
    <location>
        <begin position="195"/>
        <end position="225"/>
    </location>
</feature>
<evidence type="ECO:0000256" key="1">
    <source>
        <dbReference type="SAM" id="MobiDB-lite"/>
    </source>
</evidence>
<dbReference type="GeneID" id="34622806"/>